<feature type="compositionally biased region" description="Polar residues" evidence="11">
    <location>
        <begin position="427"/>
        <end position="439"/>
    </location>
</feature>
<keyword evidence="2 10" id="KW-0639">Primosome</keyword>
<keyword evidence="13" id="KW-0614">Plasmid</keyword>
<keyword evidence="7 10" id="KW-0863">Zinc-finger</keyword>
<feature type="domain" description="Toprim" evidence="12">
    <location>
        <begin position="300"/>
        <end position="378"/>
    </location>
</feature>
<comment type="subunit">
    <text evidence="10">Monomer. Interacts with DnaB.</text>
</comment>
<evidence type="ECO:0000256" key="9">
    <source>
        <dbReference type="ARBA" id="ARBA00023163"/>
    </source>
</evidence>
<dbReference type="PANTHER" id="PTHR30313">
    <property type="entry name" value="DNA PRIMASE"/>
    <property type="match status" value="1"/>
</dbReference>
<comment type="domain">
    <text evidence="10">Contains an N-terminal zinc-binding domain, a central core domain that contains the primase activity, and a C-terminal DnaB-binding domain.</text>
</comment>
<feature type="compositionally biased region" description="Basic and acidic residues" evidence="11">
    <location>
        <begin position="586"/>
        <end position="598"/>
    </location>
</feature>
<dbReference type="InterPro" id="IPR034151">
    <property type="entry name" value="TOPRIM_DnaG_bac"/>
</dbReference>
<dbReference type="InterPro" id="IPR030846">
    <property type="entry name" value="DnaG_bac"/>
</dbReference>
<feature type="region of interest" description="Disordered" evidence="11">
    <location>
        <begin position="112"/>
        <end position="146"/>
    </location>
</feature>
<dbReference type="InterPro" id="IPR036977">
    <property type="entry name" value="DNA_primase_Znf_CHC2"/>
</dbReference>
<feature type="region of interest" description="Disordered" evidence="11">
    <location>
        <begin position="423"/>
        <end position="446"/>
    </location>
</feature>
<evidence type="ECO:0000313" key="14">
    <source>
        <dbReference type="Proteomes" id="UP001234798"/>
    </source>
</evidence>
<evidence type="ECO:0000259" key="12">
    <source>
        <dbReference type="PROSITE" id="PS50880"/>
    </source>
</evidence>
<evidence type="ECO:0000256" key="3">
    <source>
        <dbReference type="ARBA" id="ARBA00022679"/>
    </source>
</evidence>
<feature type="zinc finger region" description="CHC2-type" evidence="10">
    <location>
        <begin position="52"/>
        <end position="76"/>
    </location>
</feature>
<dbReference type="HAMAP" id="MF_00974">
    <property type="entry name" value="DNA_primase_DnaG"/>
    <property type="match status" value="1"/>
</dbReference>
<dbReference type="Gene3D" id="3.90.980.10">
    <property type="entry name" value="DNA primase, catalytic core, N-terminal domain"/>
    <property type="match status" value="1"/>
</dbReference>
<keyword evidence="4 10" id="KW-0548">Nucleotidyltransferase</keyword>
<evidence type="ECO:0000256" key="5">
    <source>
        <dbReference type="ARBA" id="ARBA00022705"/>
    </source>
</evidence>
<comment type="function">
    <text evidence="10">RNA polymerase that catalyzes the synthesis of short RNA molecules used as primers for DNA polymerase during DNA replication.</text>
</comment>
<dbReference type="InterPro" id="IPR013264">
    <property type="entry name" value="DNAG_N"/>
</dbReference>
<dbReference type="CDD" id="cd03364">
    <property type="entry name" value="TOPRIM_DnaG_primases"/>
    <property type="match status" value="1"/>
</dbReference>
<comment type="cofactor">
    <cofactor evidence="10">
        <name>Zn(2+)</name>
        <dbReference type="ChEBI" id="CHEBI:29105"/>
    </cofactor>
    <text evidence="10">Binds 1 zinc ion per monomer.</text>
</comment>
<dbReference type="SUPFAM" id="SSF57783">
    <property type="entry name" value="Zinc beta-ribbon"/>
    <property type="match status" value="1"/>
</dbReference>
<dbReference type="PROSITE" id="PS50880">
    <property type="entry name" value="TOPRIM"/>
    <property type="match status" value="1"/>
</dbReference>
<protein>
    <recommendedName>
        <fullName evidence="10">DNA primase</fullName>
        <ecNumber evidence="10">2.7.7.101</ecNumber>
    </recommendedName>
</protein>
<dbReference type="Gene3D" id="3.90.580.10">
    <property type="entry name" value="Zinc finger, CHC2-type domain"/>
    <property type="match status" value="1"/>
</dbReference>
<dbReference type="InterPro" id="IPR006171">
    <property type="entry name" value="TOPRIM_dom"/>
</dbReference>
<dbReference type="Gene3D" id="3.40.1360.10">
    <property type="match status" value="1"/>
</dbReference>
<dbReference type="EC" id="2.7.7.101" evidence="10"/>
<dbReference type="SMART" id="SM00493">
    <property type="entry name" value="TOPRIM"/>
    <property type="match status" value="1"/>
</dbReference>
<name>A0ABY9MAH7_9BURK</name>
<dbReference type="SMART" id="SM00400">
    <property type="entry name" value="ZnF_CHCC"/>
    <property type="match status" value="1"/>
</dbReference>
<organism evidence="13 14">
    <name type="scientific">Achromobacter seleniivolatilans</name>
    <dbReference type="NCBI Taxonomy" id="3047478"/>
    <lineage>
        <taxon>Bacteria</taxon>
        <taxon>Pseudomonadati</taxon>
        <taxon>Pseudomonadota</taxon>
        <taxon>Betaproteobacteria</taxon>
        <taxon>Burkholderiales</taxon>
        <taxon>Alcaligenaceae</taxon>
        <taxon>Achromobacter</taxon>
    </lineage>
</organism>
<evidence type="ECO:0000256" key="1">
    <source>
        <dbReference type="ARBA" id="ARBA00022478"/>
    </source>
</evidence>
<comment type="similarity">
    <text evidence="10">Belongs to the DnaG primase family.</text>
</comment>
<evidence type="ECO:0000256" key="7">
    <source>
        <dbReference type="ARBA" id="ARBA00022771"/>
    </source>
</evidence>
<evidence type="ECO:0000256" key="8">
    <source>
        <dbReference type="ARBA" id="ARBA00022833"/>
    </source>
</evidence>
<keyword evidence="1 10" id="KW-0240">DNA-directed RNA polymerase</keyword>
<keyword evidence="9 10" id="KW-0804">Transcription</keyword>
<proteinExistence type="inferred from homology"/>
<keyword evidence="3 10" id="KW-0808">Transferase</keyword>
<evidence type="ECO:0000256" key="11">
    <source>
        <dbReference type="SAM" id="MobiDB-lite"/>
    </source>
</evidence>
<gene>
    <name evidence="10" type="primary">dnaG</name>
    <name evidence="13" type="ORF">RAS12_30625</name>
</gene>
<keyword evidence="5 10" id="KW-0235">DNA replication</keyword>
<keyword evidence="14" id="KW-1185">Reference proteome</keyword>
<dbReference type="Proteomes" id="UP001234798">
    <property type="component" value="Plasmid unnamed"/>
</dbReference>
<dbReference type="InterPro" id="IPR050219">
    <property type="entry name" value="DnaG_primase"/>
</dbReference>
<dbReference type="InterPro" id="IPR037068">
    <property type="entry name" value="DNA_primase_core_N_sf"/>
</dbReference>
<evidence type="ECO:0000256" key="4">
    <source>
        <dbReference type="ARBA" id="ARBA00022695"/>
    </source>
</evidence>
<evidence type="ECO:0000256" key="2">
    <source>
        <dbReference type="ARBA" id="ARBA00022515"/>
    </source>
</evidence>
<sequence length="598" mass="66436">MAIIRNEGGARAPRIPDDVVDQVKLRADENIVDVIGEAVALRKAGNSYVGLCPFHSEKSPSFNVVPGKGFFFCHGCGAKGRAVEFQQQYFGMPFPDVIREFAGRFGIRIPADGSASRVPPQSPTGLRRPPAPVDQDVRPSVSSERRDSLSAVLGEALEFFRGPANHDRPMSASLRTWAETRCLTDESLARFEIGITSRGWQGLREAFGSRYDTDQRLLDADLVRETDDKTRRYDTFRDRVMFPVRDVDGTLVGFGGRRLQDDEKNERTPKYLNTGTTDIFHKGHLLYGLNLATQSIEDRGYALVVEGYMDVVVLAQWGFPNTVASLGTAFRGSHLNLLRGYTSEVVYLFDGDAAGERAMWRAVKESLPYADRVNFRFITLDGQDPDEWVRSVGPDAVHDAIVHAETLAPYFLRRVREMLAQDGAKATESTAPDTGQQRPGSFGHQDRTQEFKGLVSLIPQRSHLRQFLDREVDRILAPAPESKRTNAVEQSQLAELPAEKRLAIAAMLQPNLALQVRPALLALLPNGHPACGRIIDLYDRGIEQGRAHGQPARPPADLAWARVTLTHTPELLTELLAPTESPHQVDQTRTRDRSAPSQ</sequence>
<dbReference type="EMBL" id="CP132977">
    <property type="protein sequence ID" value="WMD23990.1"/>
    <property type="molecule type" value="Genomic_DNA"/>
</dbReference>
<geneLocation type="plasmid" evidence="13 14">
    <name>unnamed</name>
</geneLocation>
<evidence type="ECO:0000256" key="10">
    <source>
        <dbReference type="HAMAP-Rule" id="MF_00974"/>
    </source>
</evidence>
<evidence type="ECO:0000313" key="13">
    <source>
        <dbReference type="EMBL" id="WMD23990.1"/>
    </source>
</evidence>
<keyword evidence="8 10" id="KW-0862">Zinc</keyword>
<reference evidence="13 14" key="1">
    <citation type="submission" date="2023-08" db="EMBL/GenBank/DDBJ databases">
        <title>Achromobacter seleniivolatilans sp. nov., isolated from seleniferous soil.</title>
        <authorList>
            <person name="Zhang S."/>
            <person name="Li K."/>
            <person name="Peng J."/>
            <person name="Zhao Q."/>
            <person name="Wang H."/>
            <person name="Guo Y."/>
        </authorList>
    </citation>
    <scope>NUCLEOTIDE SEQUENCE [LARGE SCALE GENOMIC DNA]</scope>
    <source>
        <strain evidence="13 14">R39</strain>
        <plasmid evidence="13 14">unnamed</plasmid>
    </source>
</reference>
<dbReference type="Pfam" id="PF01807">
    <property type="entry name" value="Zn_ribbon_DnaG"/>
    <property type="match status" value="1"/>
</dbReference>
<dbReference type="PANTHER" id="PTHR30313:SF2">
    <property type="entry name" value="DNA PRIMASE"/>
    <property type="match status" value="1"/>
</dbReference>
<comment type="catalytic activity">
    <reaction evidence="10">
        <text>ssDNA + n NTP = ssDNA/pppN(pN)n-1 hybrid + (n-1) diphosphate.</text>
        <dbReference type="EC" id="2.7.7.101"/>
    </reaction>
</comment>
<dbReference type="SUPFAM" id="SSF56731">
    <property type="entry name" value="DNA primase core"/>
    <property type="match status" value="1"/>
</dbReference>
<feature type="region of interest" description="Disordered" evidence="11">
    <location>
        <begin position="577"/>
        <end position="598"/>
    </location>
</feature>
<evidence type="ECO:0000256" key="6">
    <source>
        <dbReference type="ARBA" id="ARBA00022723"/>
    </source>
</evidence>
<dbReference type="Pfam" id="PF13662">
    <property type="entry name" value="Toprim_4"/>
    <property type="match status" value="1"/>
</dbReference>
<keyword evidence="10" id="KW-0238">DNA-binding</keyword>
<dbReference type="InterPro" id="IPR002694">
    <property type="entry name" value="Znf_CHC2"/>
</dbReference>
<keyword evidence="6 10" id="KW-0479">Metal-binding</keyword>
<dbReference type="Pfam" id="PF08275">
    <property type="entry name" value="DNAG_N"/>
    <property type="match status" value="1"/>
</dbReference>
<dbReference type="RefSeq" id="WP_306951959.1">
    <property type="nucleotide sequence ID" value="NZ_CP132977.1"/>
</dbReference>
<accession>A0ABY9MAH7</accession>